<organism evidence="4 5">
    <name type="scientific">Sorangium cellulosum</name>
    <name type="common">Polyangium cellulosum</name>
    <dbReference type="NCBI Taxonomy" id="56"/>
    <lineage>
        <taxon>Bacteria</taxon>
        <taxon>Pseudomonadati</taxon>
        <taxon>Myxococcota</taxon>
        <taxon>Polyangia</taxon>
        <taxon>Polyangiales</taxon>
        <taxon>Polyangiaceae</taxon>
        <taxon>Sorangium</taxon>
    </lineage>
</organism>
<evidence type="ECO:0000256" key="2">
    <source>
        <dbReference type="ARBA" id="ARBA00023002"/>
    </source>
</evidence>
<keyword evidence="2" id="KW-0560">Oxidoreductase</keyword>
<dbReference type="InterPro" id="IPR013819">
    <property type="entry name" value="LipOase_C"/>
</dbReference>
<name>A0A150R5T1_SORCE</name>
<feature type="domain" description="Lipoxygenase" evidence="3">
    <location>
        <begin position="1"/>
        <end position="547"/>
    </location>
</feature>
<dbReference type="Gene3D" id="3.10.450.60">
    <property type="match status" value="1"/>
</dbReference>
<dbReference type="GO" id="GO:0046872">
    <property type="term" value="F:metal ion binding"/>
    <property type="evidence" value="ECO:0007669"/>
    <property type="project" value="UniProtKB-KW"/>
</dbReference>
<evidence type="ECO:0000313" key="5">
    <source>
        <dbReference type="Proteomes" id="UP000075635"/>
    </source>
</evidence>
<dbReference type="PANTHER" id="PTHR11771">
    <property type="entry name" value="LIPOXYGENASE"/>
    <property type="match status" value="1"/>
</dbReference>
<dbReference type="PROSITE" id="PS51393">
    <property type="entry name" value="LIPOXYGENASE_3"/>
    <property type="match status" value="1"/>
</dbReference>
<protein>
    <recommendedName>
        <fullName evidence="3">Lipoxygenase domain-containing protein</fullName>
    </recommendedName>
</protein>
<evidence type="ECO:0000256" key="1">
    <source>
        <dbReference type="ARBA" id="ARBA00022723"/>
    </source>
</evidence>
<dbReference type="Proteomes" id="UP000075635">
    <property type="component" value="Unassembled WGS sequence"/>
</dbReference>
<dbReference type="InterPro" id="IPR000907">
    <property type="entry name" value="LipOase"/>
</dbReference>
<evidence type="ECO:0000313" key="4">
    <source>
        <dbReference type="EMBL" id="KYF75545.1"/>
    </source>
</evidence>
<comment type="caution">
    <text evidence="4">The sequence shown here is derived from an EMBL/GenBank/DDBJ whole genome shotgun (WGS) entry which is preliminary data.</text>
</comment>
<proteinExistence type="predicted"/>
<reference evidence="4 5" key="1">
    <citation type="submission" date="2014-02" db="EMBL/GenBank/DDBJ databases">
        <title>The small core and large imbalanced accessory genome model reveals a collaborative survival strategy of Sorangium cellulosum strains in nature.</title>
        <authorList>
            <person name="Han K."/>
            <person name="Peng R."/>
            <person name="Blom J."/>
            <person name="Li Y.-Z."/>
        </authorList>
    </citation>
    <scope>NUCLEOTIDE SEQUENCE [LARGE SCALE GENOMIC DNA]</scope>
    <source>
        <strain evidence="4 5">So0011-07</strain>
    </source>
</reference>
<gene>
    <name evidence="4" type="ORF">BE17_16315</name>
</gene>
<dbReference type="GO" id="GO:0034440">
    <property type="term" value="P:lipid oxidation"/>
    <property type="evidence" value="ECO:0007669"/>
    <property type="project" value="InterPro"/>
</dbReference>
<evidence type="ECO:0000259" key="3">
    <source>
        <dbReference type="PROSITE" id="PS51393"/>
    </source>
</evidence>
<dbReference type="SUPFAM" id="SSF48484">
    <property type="entry name" value="Lipoxigenase"/>
    <property type="match status" value="1"/>
</dbReference>
<accession>A0A150R5T1</accession>
<dbReference type="Pfam" id="PF00305">
    <property type="entry name" value="Lipoxygenase"/>
    <property type="match status" value="1"/>
</dbReference>
<dbReference type="EMBL" id="JEMB01003108">
    <property type="protein sequence ID" value="KYF75545.1"/>
    <property type="molecule type" value="Genomic_DNA"/>
</dbReference>
<dbReference type="AlphaFoldDB" id="A0A150R5T1"/>
<dbReference type="Gene3D" id="1.20.245.10">
    <property type="entry name" value="Lipoxygenase-1, Domain 5"/>
    <property type="match status" value="1"/>
</dbReference>
<keyword evidence="1" id="KW-0479">Metal-binding</keyword>
<sequence length="547" mass="60788">MVSVPCLPRADNAPAQRIAAIQAARKTYEWTHDFLPGVALSTVVPRRNQPRLRWVLAHFFHFCVTKLNQLLGWIVGAPRVGQASSIRDYERMFVCLPVPPIARTFRDDATFSRLRVAGLNPMIIRRMTAPNPSFPVTDAHLRAVPGFEGDSLEAARAEGRLYLADYAMVAPKNPEDWPDPGKFSHAPLALFAVPRGSGSLRAIAIQCEQQSGPDAPIFTPADGYAWMMARTIVEVADVAHHQPAYHGITHLVAGAFNVAMYRNMSERHPLYVLLDPHFAGTLYINDMAVDGLLAPGTLVDDIMSGSIQATRRIAAETVHGTSLRDLMLPRAFALRGVDDAAALPDYPYRDDALLVWGAIRHWVCSYLALYYRSAADVLLDGELRAWLADATSWEGGRLRYEAESLATVEDLCDLVTLIIFNSSAQHAALNYPQGPIMSFVPASPMAAYLPAPTTKEDVTEAEWLAMLPPFERAEQQVELGYRLAAVGHTRLGYYPRRHFRDPRVAPLLSEFQARLRDVESAIRERNATRDVPYEFLLPSKIPQSVDI</sequence>
<dbReference type="InterPro" id="IPR036226">
    <property type="entry name" value="LipOase_C_sf"/>
</dbReference>
<dbReference type="GO" id="GO:0016702">
    <property type="term" value="F:oxidoreductase activity, acting on single donors with incorporation of molecular oxygen, incorporation of two atoms of oxygen"/>
    <property type="evidence" value="ECO:0007669"/>
    <property type="project" value="InterPro"/>
</dbReference>